<evidence type="ECO:0000313" key="2">
    <source>
        <dbReference type="Proteomes" id="UP000008311"/>
    </source>
</evidence>
<sequence>MTPLAIQYRKMVKRGNQAAAKVLVQWSGLLPEEARWEFLYDLEQRFPAFNLVNKVA</sequence>
<dbReference type="InParanoid" id="B9T4F3"/>
<dbReference type="AlphaFoldDB" id="B9T4F3"/>
<protein>
    <recommendedName>
        <fullName evidence="3">Chromo domain-containing protein</fullName>
    </recommendedName>
</protein>
<evidence type="ECO:0008006" key="3">
    <source>
        <dbReference type="Google" id="ProtNLM"/>
    </source>
</evidence>
<dbReference type="EMBL" id="EQ974468">
    <property type="protein sequence ID" value="EEF29267.1"/>
    <property type="molecule type" value="Genomic_DNA"/>
</dbReference>
<dbReference type="Proteomes" id="UP000008311">
    <property type="component" value="Unassembled WGS sequence"/>
</dbReference>
<accession>B9T4F3</accession>
<organism evidence="1 2">
    <name type="scientific">Ricinus communis</name>
    <name type="common">Castor bean</name>
    <dbReference type="NCBI Taxonomy" id="3988"/>
    <lineage>
        <taxon>Eukaryota</taxon>
        <taxon>Viridiplantae</taxon>
        <taxon>Streptophyta</taxon>
        <taxon>Embryophyta</taxon>
        <taxon>Tracheophyta</taxon>
        <taxon>Spermatophyta</taxon>
        <taxon>Magnoliopsida</taxon>
        <taxon>eudicotyledons</taxon>
        <taxon>Gunneridae</taxon>
        <taxon>Pentapetalae</taxon>
        <taxon>rosids</taxon>
        <taxon>fabids</taxon>
        <taxon>Malpighiales</taxon>
        <taxon>Euphorbiaceae</taxon>
        <taxon>Acalyphoideae</taxon>
        <taxon>Acalypheae</taxon>
        <taxon>Ricinus</taxon>
    </lineage>
</organism>
<keyword evidence="2" id="KW-1185">Reference proteome</keyword>
<proteinExistence type="predicted"/>
<reference evidence="2" key="1">
    <citation type="journal article" date="2010" name="Nat. Biotechnol.">
        <title>Draft genome sequence of the oilseed species Ricinus communis.</title>
        <authorList>
            <person name="Chan A.P."/>
            <person name="Crabtree J."/>
            <person name="Zhao Q."/>
            <person name="Lorenzi H."/>
            <person name="Orvis J."/>
            <person name="Puiu D."/>
            <person name="Melake-Berhan A."/>
            <person name="Jones K.M."/>
            <person name="Redman J."/>
            <person name="Chen G."/>
            <person name="Cahoon E.B."/>
            <person name="Gedil M."/>
            <person name="Stanke M."/>
            <person name="Haas B.J."/>
            <person name="Wortman J.R."/>
            <person name="Fraser-Liggett C.M."/>
            <person name="Ravel J."/>
            <person name="Rabinowicz P.D."/>
        </authorList>
    </citation>
    <scope>NUCLEOTIDE SEQUENCE [LARGE SCALE GENOMIC DNA]</scope>
    <source>
        <strain evidence="2">cv. Hale</strain>
    </source>
</reference>
<evidence type="ECO:0000313" key="1">
    <source>
        <dbReference type="EMBL" id="EEF29267.1"/>
    </source>
</evidence>
<gene>
    <name evidence="1" type="ORF">RCOM_0299610</name>
</gene>
<name>B9T4F3_RICCO</name>